<evidence type="ECO:0000256" key="19">
    <source>
        <dbReference type="ARBA" id="ARBA00023170"/>
    </source>
</evidence>
<evidence type="ECO:0000256" key="4">
    <source>
        <dbReference type="ARBA" id="ARBA00008171"/>
    </source>
</evidence>
<feature type="region of interest" description="Disordered" evidence="26">
    <location>
        <begin position="1914"/>
        <end position="1957"/>
    </location>
</feature>
<keyword evidence="14 24" id="KW-0067">ATP-binding</keyword>
<sequence length="1974" mass="226924">MIHKPYSWRPTKDNRTPNTTVRTADYTVRTITDFTPLEKNTENVESKEETGETIELIILDIPGGKEYYTAFEPFLSRHAIYLLLSDVNEELSKRSHTKSNLWNEREPRIHLKNNGELIRDWLCSVHSKRLASTDDPSSPFTLTPSVILVGTHRDKLKYSAPVEETIKRHERDVLNCVDQKKKIISKHVSHSFVLSNTNNSELQSLKAAIIDTSDKVSWEEIPVRYKMFEKLLDDERNTTVTLSFDEIHQLGKESGYPVLDKREIEQFLSYQHDVNNVIYHQDISECVIISPNWLYSVIRKLLTAFHYEGETSSYKKKGLISLDLLNRIIADTERNTNQTNQDIISILRTFDVVAVALKVDEYKEANTYYYYVPSVIPEEHTVDLVTLFESERRGKTSFLCFSFDFLPPSLINHVMVKLLSKYSICEQNGNIALYYRTLLVNYDRYTKQRLYFLSNKDELLFQIWYYGVQQISPCFQGLRKLIESTVSNYKSRHKLNIAFTYKLRCPDSKHAATDGWDILDTTRQKSFYCFDHKTNHEDAYTTWFTDSNQTVEHSERVYRNLEPQFKRESSQRASVLGIPSIYLDSTAYKVRNGDVLRLGCQVESKTSMPIVKLIWWRKVNGRDVKVPVENTRKYRDGTRNIPSLTILDVKDDDRGLYWCEAINSNGTSSSETVEVNVESENTEIIVTKNVEIHKPFAEEEKAQSQRDIKKDCFCGKDRFCIHNRTGCCSENCLGGCSGESSMDCDACKNVIFTDQRESRCRNSCPGGTYMYKNRRCLLEKECLDLKLKLLNDPALGNDYPGLCVAECPAGFTRDSMDNTLNRCIKCKDTCPKECSGKKVDSVQAAQDLSGCTKIYGALEIRIMKGSNIQQELETNLGQITEINEYLWIHNSHALLSLNFFKKLRVIGGESLVNGYALLVNDNEKLQTLFPKDVENNLTIKSGNLTFHYNRKLCVRLINTFEKNIKMSKTAPILNDISNSTNGDQAPCHVSTLNLTVFQVTGHVAFLKWDRYKMGDTRALISYVIKYKEAPFQNVSIFEGRDACSDDIWKTRDILNKNTMKNSKTIPALLVQLRPWTQYAVFVQTYMTSSTQYGAMSKLIYFRTAASMPTVPANLKARAVQPGELHVTWDPPNQPNGNVTHYEVYWRRRELDPRSYAPRDYCHNPLATYSREEEDREKEEEEKENNAELPKQGTCACEISKEELEEEVRERNLQIQFENFLHNSVYLKRDQYRPDRVTRQKSSRGNKTKQTKKIKRNKRNVYKEIVDPREFEKYKRKREILPDTIVYNTTETIGPVNVTEDEDIHPQGTTEHTVLRAVVYSREFIISNLGHFEDYNIEVIACQERDHRDPDKVKYCSSRALTVGRTKKSKTADNLKSDTIIAEGQQNKTGTVLIKWKDPLSPNGPIIKYVVEYSKGGLGENPISLCRTYQDYRKHNGTIIPTLPPGNYSYRVQAYSLAGNGSWSEVKWFYISDKQESSWSSSTIIAVSVTSVLLIILLAVIVVWLIARSRTDKIPVEWHVSTVNPDYMQDYDAYIPDEWEVEREKVCLLRELGQGSFGMVWEGLTKDLVENGKETLVAVKTVNEKADYHQRGAFLKEASIMKGFKCHHVVRLLGIVSQSQPALVIMELMTNGDLKNYLRMRRPDNEEGLVPPALQQIWQMAGEIADGMAYLSDKKFVHRDLAARNCMVAVDLTVKIGDFGMTRDVYETDYYRKGGKGLLPVRWMAPESLKDGVFTSYSDVWSYGVVLWEMVTLAELPYIGLSHEQVIKYVGSGRTMEKPEGCPDRLHQLMLQCWRFKDKQRPTFQGIIEILVPVLDRSFREKSYFFSVENHTEDNHDVDYPDEDYPDDLWDDSNKPFIAGAEGDSSHHSQSHHSSHGFEDQDEELKFVDYNYHGQYGTEPCDCIMLEETDHRNRNHVDSSYRNSSCSNPNSAIDTSDGSKDSSTSKSSNSSYPINGINLNIVNGHVPVHMRTTPC</sequence>
<dbReference type="GO" id="GO:0046872">
    <property type="term" value="F:metal ion binding"/>
    <property type="evidence" value="ECO:0007669"/>
    <property type="project" value="UniProtKB-KW"/>
</dbReference>
<dbReference type="Proteomes" id="UP000596742">
    <property type="component" value="Unassembled WGS sequence"/>
</dbReference>
<dbReference type="SMART" id="SM00219">
    <property type="entry name" value="TyrKc"/>
    <property type="match status" value="1"/>
</dbReference>
<feature type="compositionally biased region" description="Basic residues" evidence="26">
    <location>
        <begin position="1238"/>
        <end position="1254"/>
    </location>
</feature>
<dbReference type="InterPro" id="IPR036116">
    <property type="entry name" value="FN3_sf"/>
</dbReference>
<evidence type="ECO:0000256" key="26">
    <source>
        <dbReference type="SAM" id="MobiDB-lite"/>
    </source>
</evidence>
<dbReference type="Gene3D" id="2.60.40.10">
    <property type="entry name" value="Immunoglobulins"/>
    <property type="match status" value="5"/>
</dbReference>
<comment type="similarity">
    <text evidence="25">Belongs to the protein kinase superfamily. Tyr protein kinase family. Insulin receptor subfamily.</text>
</comment>
<keyword evidence="6 31" id="KW-0808">Transferase</keyword>
<proteinExistence type="inferred from homology"/>
<comment type="cofactor">
    <cofactor evidence="1">
        <name>Mn(2+)</name>
        <dbReference type="ChEBI" id="CHEBI:29035"/>
    </cofactor>
</comment>
<evidence type="ECO:0000256" key="17">
    <source>
        <dbReference type="ARBA" id="ARBA00023137"/>
    </source>
</evidence>
<evidence type="ECO:0000256" key="14">
    <source>
        <dbReference type="ARBA" id="ARBA00022840"/>
    </source>
</evidence>
<dbReference type="InterPro" id="IPR001245">
    <property type="entry name" value="Ser-Thr/Tyr_kinase_cat_dom"/>
</dbReference>
<evidence type="ECO:0000256" key="23">
    <source>
        <dbReference type="ARBA" id="ARBA00051243"/>
    </source>
</evidence>
<name>A0A8B6DPC4_MYTGA</name>
<dbReference type="FunFam" id="2.60.40.10:FF:000087">
    <property type="entry name" value="Tyrosine-protein kinase receptor"/>
    <property type="match status" value="1"/>
</dbReference>
<evidence type="ECO:0000259" key="30">
    <source>
        <dbReference type="PROSITE" id="PS50853"/>
    </source>
</evidence>
<dbReference type="EC" id="2.7.10.1" evidence="25"/>
<feature type="binding site" evidence="24">
    <location>
        <position position="1579"/>
    </location>
    <ligand>
        <name>ATP</name>
        <dbReference type="ChEBI" id="CHEBI:30616"/>
    </ligand>
</feature>
<keyword evidence="32" id="KW-1185">Reference proteome</keyword>
<organism evidence="31 32">
    <name type="scientific">Mytilus galloprovincialis</name>
    <name type="common">Mediterranean mussel</name>
    <dbReference type="NCBI Taxonomy" id="29158"/>
    <lineage>
        <taxon>Eukaryota</taxon>
        <taxon>Metazoa</taxon>
        <taxon>Spiralia</taxon>
        <taxon>Lophotrochozoa</taxon>
        <taxon>Mollusca</taxon>
        <taxon>Bivalvia</taxon>
        <taxon>Autobranchia</taxon>
        <taxon>Pteriomorphia</taxon>
        <taxon>Mytilida</taxon>
        <taxon>Mytiloidea</taxon>
        <taxon>Mytilidae</taxon>
        <taxon>Mytilinae</taxon>
        <taxon>Mytilus</taxon>
    </lineage>
</organism>
<feature type="transmembrane region" description="Helical" evidence="27">
    <location>
        <begin position="1483"/>
        <end position="1506"/>
    </location>
</feature>
<dbReference type="InterPro" id="IPR020635">
    <property type="entry name" value="Tyr_kinase_cat_dom"/>
</dbReference>
<dbReference type="PROSITE" id="PS00109">
    <property type="entry name" value="PROTEIN_KINASE_TYR"/>
    <property type="match status" value="1"/>
</dbReference>
<dbReference type="GO" id="GO:0043235">
    <property type="term" value="C:receptor complex"/>
    <property type="evidence" value="ECO:0007669"/>
    <property type="project" value="TreeGrafter"/>
</dbReference>
<dbReference type="SUPFAM" id="SSF56112">
    <property type="entry name" value="Protein kinase-like (PK-like)"/>
    <property type="match status" value="1"/>
</dbReference>
<evidence type="ECO:0000256" key="7">
    <source>
        <dbReference type="ARBA" id="ARBA00022685"/>
    </source>
</evidence>
<keyword evidence="19 25" id="KW-0675">Receptor</keyword>
<feature type="compositionally biased region" description="Polar residues" evidence="26">
    <location>
        <begin position="1919"/>
        <end position="1932"/>
    </location>
</feature>
<dbReference type="GO" id="GO:0005524">
    <property type="term" value="F:ATP binding"/>
    <property type="evidence" value="ECO:0007669"/>
    <property type="project" value="UniProtKB-UniRule"/>
</dbReference>
<evidence type="ECO:0000256" key="25">
    <source>
        <dbReference type="RuleBase" id="RU000312"/>
    </source>
</evidence>
<evidence type="ECO:0000256" key="2">
    <source>
        <dbReference type="ARBA" id="ARBA00004479"/>
    </source>
</evidence>
<dbReference type="EMBL" id="UYJE01003888">
    <property type="protein sequence ID" value="VDI23195.1"/>
    <property type="molecule type" value="Genomic_DNA"/>
</dbReference>
<feature type="domain" description="Protein kinase" evidence="28">
    <location>
        <begin position="1545"/>
        <end position="1814"/>
    </location>
</feature>
<dbReference type="Pfam" id="PF01030">
    <property type="entry name" value="Recep_L_domain"/>
    <property type="match status" value="1"/>
</dbReference>
<evidence type="ECO:0000256" key="12">
    <source>
        <dbReference type="ARBA" id="ARBA00022741"/>
    </source>
</evidence>
<dbReference type="FunFam" id="1.10.510.10:FF:000528">
    <property type="entry name" value="Tyrosine-protein kinase receptor"/>
    <property type="match status" value="1"/>
</dbReference>
<feature type="region of interest" description="Disordered" evidence="26">
    <location>
        <begin position="1850"/>
        <end position="1879"/>
    </location>
</feature>
<keyword evidence="17" id="KW-0829">Tyrosine-protein kinase</keyword>
<dbReference type="Gene3D" id="2.10.220.10">
    <property type="entry name" value="Hormone Receptor, Insulin-like Growth Factor Receptor 1, Chain A, domain 2"/>
    <property type="match status" value="1"/>
</dbReference>
<evidence type="ECO:0000256" key="11">
    <source>
        <dbReference type="ARBA" id="ARBA00022737"/>
    </source>
</evidence>
<feature type="compositionally biased region" description="Acidic residues" evidence="26">
    <location>
        <begin position="1171"/>
        <end position="1182"/>
    </location>
</feature>
<dbReference type="Gene3D" id="1.10.510.10">
    <property type="entry name" value="Transferase(Phosphotransferase) domain 1"/>
    <property type="match status" value="1"/>
</dbReference>
<dbReference type="SMART" id="SM00261">
    <property type="entry name" value="FU"/>
    <property type="match status" value="1"/>
</dbReference>
<dbReference type="InterPro" id="IPR013783">
    <property type="entry name" value="Ig-like_fold"/>
</dbReference>
<gene>
    <name evidence="31" type="ORF">MGAL_10B087564</name>
</gene>
<dbReference type="InterPro" id="IPR007110">
    <property type="entry name" value="Ig-like_dom"/>
</dbReference>
<evidence type="ECO:0000313" key="31">
    <source>
        <dbReference type="EMBL" id="VDI23195.1"/>
    </source>
</evidence>
<dbReference type="FunFam" id="3.30.200.20:FF:000026">
    <property type="entry name" value="Tyrosine-protein kinase receptor"/>
    <property type="match status" value="1"/>
</dbReference>
<dbReference type="InterPro" id="IPR011009">
    <property type="entry name" value="Kinase-like_dom_sf"/>
</dbReference>
<dbReference type="PANTHER" id="PTHR24416">
    <property type="entry name" value="TYROSINE-PROTEIN KINASE RECEPTOR"/>
    <property type="match status" value="1"/>
</dbReference>
<dbReference type="CDD" id="cd05032">
    <property type="entry name" value="PTKc_InsR_like"/>
    <property type="match status" value="1"/>
</dbReference>
<dbReference type="PROSITE" id="PS50853">
    <property type="entry name" value="FN3"/>
    <property type="match status" value="2"/>
</dbReference>
<dbReference type="PROSITE" id="PS00107">
    <property type="entry name" value="PROTEIN_KINASE_ATP"/>
    <property type="match status" value="1"/>
</dbReference>
<feature type="domain" description="Fibronectin type-III" evidence="30">
    <location>
        <begin position="1375"/>
        <end position="1473"/>
    </location>
</feature>
<dbReference type="Pfam" id="PF16095">
    <property type="entry name" value="COR-A"/>
    <property type="match status" value="1"/>
</dbReference>
<dbReference type="PROSITE" id="PS00239">
    <property type="entry name" value="RECEPTOR_TYR_KIN_II"/>
    <property type="match status" value="1"/>
</dbReference>
<dbReference type="SMART" id="SM00409">
    <property type="entry name" value="IG"/>
    <property type="match status" value="1"/>
</dbReference>
<feature type="compositionally biased region" description="Low complexity" evidence="26">
    <location>
        <begin position="1940"/>
        <end position="1950"/>
    </location>
</feature>
<dbReference type="InterPro" id="IPR017441">
    <property type="entry name" value="Protein_kinase_ATP_BS"/>
</dbReference>
<dbReference type="InterPro" id="IPR036179">
    <property type="entry name" value="Ig-like_dom_sf"/>
</dbReference>
<accession>A0A8B6DPC4</accession>
<evidence type="ECO:0000256" key="18">
    <source>
        <dbReference type="ARBA" id="ARBA00023157"/>
    </source>
</evidence>
<protein>
    <recommendedName>
        <fullName evidence="25">Tyrosine-protein kinase receptor</fullName>
        <ecNumber evidence="25">2.7.10.1</ecNumber>
    </recommendedName>
</protein>
<evidence type="ECO:0000256" key="22">
    <source>
        <dbReference type="ARBA" id="ARBA00023319"/>
    </source>
</evidence>
<dbReference type="Gene3D" id="3.30.200.20">
    <property type="entry name" value="Phosphorylase Kinase, domain 1"/>
    <property type="match status" value="1"/>
</dbReference>
<dbReference type="GO" id="GO:0007169">
    <property type="term" value="P:cell surface receptor protein tyrosine kinase signaling pathway"/>
    <property type="evidence" value="ECO:0007669"/>
    <property type="project" value="InterPro"/>
</dbReference>
<reference evidence="31" key="1">
    <citation type="submission" date="2018-11" db="EMBL/GenBank/DDBJ databases">
        <authorList>
            <person name="Alioto T."/>
            <person name="Alioto T."/>
        </authorList>
    </citation>
    <scope>NUCLEOTIDE SEQUENCE</scope>
</reference>
<keyword evidence="20" id="KW-0325">Glycoprotein</keyword>
<dbReference type="InterPro" id="IPR050122">
    <property type="entry name" value="RTK"/>
</dbReference>
<dbReference type="SUPFAM" id="SSF52058">
    <property type="entry name" value="L domain-like"/>
    <property type="match status" value="1"/>
</dbReference>
<dbReference type="SUPFAM" id="SSF57184">
    <property type="entry name" value="Growth factor receptor domain"/>
    <property type="match status" value="1"/>
</dbReference>
<evidence type="ECO:0000259" key="29">
    <source>
        <dbReference type="PROSITE" id="PS50835"/>
    </source>
</evidence>
<dbReference type="CDD" id="cd00096">
    <property type="entry name" value="Ig"/>
    <property type="match status" value="1"/>
</dbReference>
<dbReference type="GO" id="GO:0005886">
    <property type="term" value="C:plasma membrane"/>
    <property type="evidence" value="ECO:0007669"/>
    <property type="project" value="TreeGrafter"/>
</dbReference>
<evidence type="ECO:0000256" key="16">
    <source>
        <dbReference type="ARBA" id="ARBA00023136"/>
    </source>
</evidence>
<keyword evidence="13" id="KW-0418">Kinase</keyword>
<dbReference type="InterPro" id="IPR003961">
    <property type="entry name" value="FN3_dom"/>
</dbReference>
<dbReference type="InterPro" id="IPR000494">
    <property type="entry name" value="Rcpt_L-dom"/>
</dbReference>
<comment type="subcellular location">
    <subcellularLocation>
        <location evidence="2">Membrane</location>
        <topology evidence="2">Single-pass type I membrane protein</topology>
    </subcellularLocation>
</comment>
<keyword evidence="11" id="KW-0677">Repeat</keyword>
<feature type="domain" description="Fibronectin type-III" evidence="30">
    <location>
        <begin position="1110"/>
        <end position="1206"/>
    </location>
</feature>
<evidence type="ECO:0000256" key="13">
    <source>
        <dbReference type="ARBA" id="ARBA00022777"/>
    </source>
</evidence>
<dbReference type="Gene3D" id="3.40.50.300">
    <property type="entry name" value="P-loop containing nucleotide triphosphate hydrolases"/>
    <property type="match status" value="1"/>
</dbReference>
<dbReference type="SMART" id="SM00060">
    <property type="entry name" value="FN3"/>
    <property type="match status" value="3"/>
</dbReference>
<dbReference type="GO" id="GO:0004714">
    <property type="term" value="F:transmembrane receptor protein tyrosine kinase activity"/>
    <property type="evidence" value="ECO:0007669"/>
    <property type="project" value="UniProtKB-EC"/>
</dbReference>
<dbReference type="InterPro" id="IPR009030">
    <property type="entry name" value="Growth_fac_rcpt_cys_sf"/>
</dbReference>
<evidence type="ECO:0000256" key="6">
    <source>
        <dbReference type="ARBA" id="ARBA00022679"/>
    </source>
</evidence>
<dbReference type="InterPro" id="IPR003599">
    <property type="entry name" value="Ig_sub"/>
</dbReference>
<keyword evidence="8 25" id="KW-0812">Transmembrane</keyword>
<dbReference type="InterPro" id="IPR006212">
    <property type="entry name" value="Furin_repeat"/>
</dbReference>
<keyword evidence="21" id="KW-0464">Manganese</keyword>
<dbReference type="InterPro" id="IPR000719">
    <property type="entry name" value="Prot_kinase_dom"/>
</dbReference>
<keyword evidence="9" id="KW-0479">Metal-binding</keyword>
<dbReference type="InterPro" id="IPR013098">
    <property type="entry name" value="Ig_I-set"/>
</dbReference>
<dbReference type="Pfam" id="PF00041">
    <property type="entry name" value="fn3"/>
    <property type="match status" value="2"/>
</dbReference>
<evidence type="ECO:0000256" key="10">
    <source>
        <dbReference type="ARBA" id="ARBA00022729"/>
    </source>
</evidence>
<dbReference type="PROSITE" id="PS50835">
    <property type="entry name" value="IG_LIKE"/>
    <property type="match status" value="1"/>
</dbReference>
<keyword evidence="5 25" id="KW-0597">Phosphoprotein</keyword>
<feature type="domain" description="Ig-like" evidence="29">
    <location>
        <begin position="579"/>
        <end position="676"/>
    </location>
</feature>
<evidence type="ECO:0000313" key="32">
    <source>
        <dbReference type="Proteomes" id="UP000596742"/>
    </source>
</evidence>
<evidence type="ECO:0000256" key="5">
    <source>
        <dbReference type="ARBA" id="ARBA00022553"/>
    </source>
</evidence>
<dbReference type="PROSITE" id="PS50011">
    <property type="entry name" value="PROTEIN_KINASE_DOM"/>
    <property type="match status" value="1"/>
</dbReference>
<dbReference type="InterPro" id="IPR006211">
    <property type="entry name" value="Furin-like_Cys-rich_dom"/>
</dbReference>
<evidence type="ECO:0000256" key="21">
    <source>
        <dbReference type="ARBA" id="ARBA00023211"/>
    </source>
</evidence>
<evidence type="ECO:0000256" key="1">
    <source>
        <dbReference type="ARBA" id="ARBA00001936"/>
    </source>
</evidence>
<dbReference type="SUPFAM" id="SSF48726">
    <property type="entry name" value="Immunoglobulin"/>
    <property type="match status" value="1"/>
</dbReference>
<evidence type="ECO:0000256" key="24">
    <source>
        <dbReference type="PROSITE-ProRule" id="PRU10141"/>
    </source>
</evidence>
<dbReference type="Pfam" id="PF00757">
    <property type="entry name" value="Furin-like"/>
    <property type="match status" value="1"/>
</dbReference>
<dbReference type="InterPro" id="IPR008266">
    <property type="entry name" value="Tyr_kinase_AS"/>
</dbReference>
<keyword evidence="15 27" id="KW-1133">Transmembrane helix</keyword>
<keyword evidence="22" id="KW-0393">Immunoglobulin domain</keyword>
<dbReference type="InterPro" id="IPR036941">
    <property type="entry name" value="Rcpt_L-dom_sf"/>
</dbReference>
<comment type="similarity">
    <text evidence="3">Belongs to the protein kinase superfamily. CAMK Ser/Thr protein kinase family.</text>
</comment>
<dbReference type="InterPro" id="IPR002011">
    <property type="entry name" value="Tyr_kinase_rcpt_2_CS"/>
</dbReference>
<evidence type="ECO:0000256" key="15">
    <source>
        <dbReference type="ARBA" id="ARBA00022989"/>
    </source>
</evidence>
<evidence type="ECO:0000256" key="27">
    <source>
        <dbReference type="SAM" id="Phobius"/>
    </source>
</evidence>
<keyword evidence="10" id="KW-0732">Signal</keyword>
<evidence type="ECO:0000259" key="28">
    <source>
        <dbReference type="PROSITE" id="PS50011"/>
    </source>
</evidence>
<evidence type="ECO:0000256" key="3">
    <source>
        <dbReference type="ARBA" id="ARBA00006692"/>
    </source>
</evidence>
<comment type="caution">
    <text evidence="31">The sequence shown here is derived from an EMBL/GenBank/DDBJ whole genome shotgun (WGS) entry which is preliminary data.</text>
</comment>
<dbReference type="InterPro" id="IPR032171">
    <property type="entry name" value="COR-A"/>
</dbReference>
<feature type="region of interest" description="Disordered" evidence="26">
    <location>
        <begin position="1233"/>
        <end position="1254"/>
    </location>
</feature>
<feature type="region of interest" description="Disordered" evidence="26">
    <location>
        <begin position="1156"/>
        <end position="1190"/>
    </location>
</feature>
<keyword evidence="16 27" id="KW-0472">Membrane</keyword>
<dbReference type="OrthoDB" id="5809444at2759"/>
<dbReference type="CDD" id="cd00063">
    <property type="entry name" value="FN3"/>
    <property type="match status" value="2"/>
</dbReference>
<evidence type="ECO:0000256" key="9">
    <source>
        <dbReference type="ARBA" id="ARBA00022723"/>
    </source>
</evidence>
<dbReference type="InterPro" id="IPR027417">
    <property type="entry name" value="P-loop_NTPase"/>
</dbReference>
<dbReference type="SUPFAM" id="SSF49265">
    <property type="entry name" value="Fibronectin type III"/>
    <property type="match status" value="3"/>
</dbReference>
<evidence type="ECO:0000256" key="20">
    <source>
        <dbReference type="ARBA" id="ARBA00023180"/>
    </source>
</evidence>
<dbReference type="PANTHER" id="PTHR24416:SF525">
    <property type="entry name" value="INSULIN-LIKE RECEPTOR"/>
    <property type="match status" value="1"/>
</dbReference>
<comment type="similarity">
    <text evidence="4">Belongs to the protein kinase superfamily. TKL Ser/Thr protein kinase family. ROCO subfamily.</text>
</comment>
<evidence type="ECO:0000256" key="8">
    <source>
        <dbReference type="ARBA" id="ARBA00022692"/>
    </source>
</evidence>
<dbReference type="CDD" id="cd00064">
    <property type="entry name" value="FU"/>
    <property type="match status" value="1"/>
</dbReference>
<keyword evidence="18" id="KW-1015">Disulfide bond</keyword>
<dbReference type="PRINTS" id="PR00109">
    <property type="entry name" value="TYRKINASE"/>
</dbReference>
<dbReference type="Gene3D" id="3.80.20.20">
    <property type="entry name" value="Receptor L-domain"/>
    <property type="match status" value="1"/>
</dbReference>
<keyword evidence="12 24" id="KW-0547">Nucleotide-binding</keyword>
<dbReference type="Pfam" id="PF07679">
    <property type="entry name" value="I-set"/>
    <property type="match status" value="1"/>
</dbReference>
<comment type="catalytic activity">
    <reaction evidence="23 25">
        <text>L-tyrosyl-[protein] + ATP = O-phospho-L-tyrosyl-[protein] + ADP + H(+)</text>
        <dbReference type="Rhea" id="RHEA:10596"/>
        <dbReference type="Rhea" id="RHEA-COMP:10136"/>
        <dbReference type="Rhea" id="RHEA-COMP:20101"/>
        <dbReference type="ChEBI" id="CHEBI:15378"/>
        <dbReference type="ChEBI" id="CHEBI:30616"/>
        <dbReference type="ChEBI" id="CHEBI:46858"/>
        <dbReference type="ChEBI" id="CHEBI:61978"/>
        <dbReference type="ChEBI" id="CHEBI:456216"/>
        <dbReference type="EC" id="2.7.10.1"/>
    </reaction>
</comment>
<dbReference type="Pfam" id="PF07714">
    <property type="entry name" value="PK_Tyr_Ser-Thr"/>
    <property type="match status" value="1"/>
</dbReference>
<keyword evidence="7" id="KW-0165">Cleavage on pair of basic residues</keyword>